<name>A0AAQ4F8Q1_AMBAM</name>
<evidence type="ECO:0000313" key="6">
    <source>
        <dbReference type="Proteomes" id="UP001321473"/>
    </source>
</evidence>
<protein>
    <recommendedName>
        <fullName evidence="7">Acyl-coa synthetase</fullName>
    </recommendedName>
</protein>
<accession>A0AAQ4F8Q1</accession>
<feature type="domain" description="AMP-binding enzyme C-terminal" evidence="4">
    <location>
        <begin position="304"/>
        <end position="356"/>
    </location>
</feature>
<evidence type="ECO:0000313" key="5">
    <source>
        <dbReference type="EMBL" id="KAK8783577.1"/>
    </source>
</evidence>
<dbReference type="AlphaFoldDB" id="A0AAQ4F8Q1"/>
<dbReference type="Proteomes" id="UP001321473">
    <property type="component" value="Unassembled WGS sequence"/>
</dbReference>
<evidence type="ECO:0000259" key="4">
    <source>
        <dbReference type="Pfam" id="PF13193"/>
    </source>
</evidence>
<dbReference type="Pfam" id="PF00501">
    <property type="entry name" value="AMP-binding"/>
    <property type="match status" value="1"/>
</dbReference>
<comment type="caution">
    <text evidence="5">The sequence shown here is derived from an EMBL/GenBank/DDBJ whole genome shotgun (WGS) entry which is preliminary data.</text>
</comment>
<dbReference type="GO" id="GO:0016405">
    <property type="term" value="F:CoA-ligase activity"/>
    <property type="evidence" value="ECO:0007669"/>
    <property type="project" value="TreeGrafter"/>
</dbReference>
<dbReference type="InterPro" id="IPR045851">
    <property type="entry name" value="AMP-bd_C_sf"/>
</dbReference>
<keyword evidence="6" id="KW-1185">Reference proteome</keyword>
<dbReference type="GO" id="GO:0005777">
    <property type="term" value="C:peroxisome"/>
    <property type="evidence" value="ECO:0007669"/>
    <property type="project" value="UniProtKB-SubCell"/>
</dbReference>
<evidence type="ECO:0008006" key="7">
    <source>
        <dbReference type="Google" id="ProtNLM"/>
    </source>
</evidence>
<dbReference type="PANTHER" id="PTHR24096:SF422">
    <property type="entry name" value="BCDNA.GH02901"/>
    <property type="match status" value="1"/>
</dbReference>
<organism evidence="5 6">
    <name type="scientific">Amblyomma americanum</name>
    <name type="common">Lone star tick</name>
    <dbReference type="NCBI Taxonomy" id="6943"/>
    <lineage>
        <taxon>Eukaryota</taxon>
        <taxon>Metazoa</taxon>
        <taxon>Ecdysozoa</taxon>
        <taxon>Arthropoda</taxon>
        <taxon>Chelicerata</taxon>
        <taxon>Arachnida</taxon>
        <taxon>Acari</taxon>
        <taxon>Parasitiformes</taxon>
        <taxon>Ixodida</taxon>
        <taxon>Ixodoidea</taxon>
        <taxon>Ixodidae</taxon>
        <taxon>Amblyomminae</taxon>
        <taxon>Amblyomma</taxon>
    </lineage>
</organism>
<evidence type="ECO:0000256" key="2">
    <source>
        <dbReference type="ARBA" id="ARBA00023140"/>
    </source>
</evidence>
<dbReference type="CDD" id="cd04433">
    <property type="entry name" value="AFD_class_I"/>
    <property type="match status" value="1"/>
</dbReference>
<dbReference type="InterPro" id="IPR000873">
    <property type="entry name" value="AMP-dep_synth/lig_dom"/>
</dbReference>
<proteinExistence type="predicted"/>
<feature type="domain" description="AMP-dependent synthetase/ligase" evidence="3">
    <location>
        <begin position="79"/>
        <end position="225"/>
    </location>
</feature>
<dbReference type="Gene3D" id="3.30.300.30">
    <property type="match status" value="1"/>
</dbReference>
<dbReference type="SUPFAM" id="SSF56801">
    <property type="entry name" value="Acetyl-CoA synthetase-like"/>
    <property type="match status" value="1"/>
</dbReference>
<keyword evidence="2" id="KW-0576">Peroxisome</keyword>
<dbReference type="EMBL" id="JARKHS020005400">
    <property type="protein sequence ID" value="KAK8783577.1"/>
    <property type="molecule type" value="Genomic_DNA"/>
</dbReference>
<comment type="subcellular location">
    <subcellularLocation>
        <location evidence="1">Peroxisome</location>
    </subcellularLocation>
</comment>
<evidence type="ECO:0000259" key="3">
    <source>
        <dbReference type="Pfam" id="PF00501"/>
    </source>
</evidence>
<dbReference type="InterPro" id="IPR025110">
    <property type="entry name" value="AMP-bd_C"/>
</dbReference>
<dbReference type="InterPro" id="IPR042099">
    <property type="entry name" value="ANL_N_sf"/>
</dbReference>
<dbReference type="Pfam" id="PF13193">
    <property type="entry name" value="AMP-binding_C"/>
    <property type="match status" value="1"/>
</dbReference>
<dbReference type="PANTHER" id="PTHR24096">
    <property type="entry name" value="LONG-CHAIN-FATTY-ACID--COA LIGASE"/>
    <property type="match status" value="1"/>
</dbReference>
<evidence type="ECO:0000256" key="1">
    <source>
        <dbReference type="ARBA" id="ARBA00004275"/>
    </source>
</evidence>
<dbReference type="Gene3D" id="3.40.50.12780">
    <property type="entry name" value="N-terminal domain of ligase-like"/>
    <property type="match status" value="2"/>
</dbReference>
<sequence length="366" mass="39705">MLNTQGSQGLDIKAPVRDGIVSSPYPPVELLENESFYQYVRKRFSALADKPALGVFCVDRVDGFHCIKDFESEDPTTFEEPRVDDKRAHVLVCTYTSGTSGLPKGVEVTMYAYKASVQLNQAVDMFYEGDVYLGWNPVTHAAGFVLLASALCSGARVVPSRGGLSAPEFVQIVNKHQVTSLAAFPTAFRKLAFDLKEGDVPSVKRILTCGTSTPEELYKKILQIVSRETGLPLNAGEVGEITFRAPHLMRGYHNRPEATAEVLLEGGWFRSGDAGYRDHTGKLHVVERLKDMIKCLDQQLAPAEVEALIAQHPKVAEAAVVGIDHPDLGEAPTAFVVLKPSAEGSVNEEEIKRIVAGGGSVYTSGG</sequence>
<reference evidence="5 6" key="1">
    <citation type="journal article" date="2023" name="Arcadia Sci">
        <title>De novo assembly of a long-read Amblyomma americanum tick genome.</title>
        <authorList>
            <person name="Chou S."/>
            <person name="Poskanzer K.E."/>
            <person name="Rollins M."/>
            <person name="Thuy-Boun P.S."/>
        </authorList>
    </citation>
    <scope>NUCLEOTIDE SEQUENCE [LARGE SCALE GENOMIC DNA]</scope>
    <source>
        <strain evidence="5">F_SG_1</strain>
        <tissue evidence="5">Salivary glands</tissue>
    </source>
</reference>
<gene>
    <name evidence="5" type="ORF">V5799_010058</name>
</gene>